<evidence type="ECO:0000256" key="1">
    <source>
        <dbReference type="ARBA" id="ARBA00022801"/>
    </source>
</evidence>
<organism evidence="3 4">
    <name type="scientific">Nitzschia inconspicua</name>
    <dbReference type="NCBI Taxonomy" id="303405"/>
    <lineage>
        <taxon>Eukaryota</taxon>
        <taxon>Sar</taxon>
        <taxon>Stramenopiles</taxon>
        <taxon>Ochrophyta</taxon>
        <taxon>Bacillariophyta</taxon>
        <taxon>Bacillariophyceae</taxon>
        <taxon>Bacillariophycidae</taxon>
        <taxon>Bacillariales</taxon>
        <taxon>Bacillariaceae</taxon>
        <taxon>Nitzschia</taxon>
    </lineage>
</organism>
<dbReference type="EMBL" id="JAGRRH010000007">
    <property type="protein sequence ID" value="KAG7367553.1"/>
    <property type="molecule type" value="Genomic_DNA"/>
</dbReference>
<evidence type="ECO:0000256" key="2">
    <source>
        <dbReference type="ARBA" id="ARBA00023098"/>
    </source>
</evidence>
<accession>A0A9K3LS59</accession>
<keyword evidence="2" id="KW-0443">Lipid metabolism</keyword>
<reference evidence="3" key="1">
    <citation type="journal article" date="2021" name="Sci. Rep.">
        <title>Diploid genomic architecture of Nitzschia inconspicua, an elite biomass production diatom.</title>
        <authorList>
            <person name="Oliver A."/>
            <person name="Podell S."/>
            <person name="Pinowska A."/>
            <person name="Traller J.C."/>
            <person name="Smith S.R."/>
            <person name="McClure R."/>
            <person name="Beliaev A."/>
            <person name="Bohutskyi P."/>
            <person name="Hill E.A."/>
            <person name="Rabines A."/>
            <person name="Zheng H."/>
            <person name="Allen L.Z."/>
            <person name="Kuo A."/>
            <person name="Grigoriev I.V."/>
            <person name="Allen A.E."/>
            <person name="Hazlebeck D."/>
            <person name="Allen E.E."/>
        </authorList>
    </citation>
    <scope>NUCLEOTIDE SEQUENCE</scope>
    <source>
        <strain evidence="3">Hildebrandi</strain>
    </source>
</reference>
<keyword evidence="1" id="KW-0378">Hydrolase</keyword>
<dbReference type="Proteomes" id="UP000693970">
    <property type="component" value="Unassembled WGS sequence"/>
</dbReference>
<evidence type="ECO:0000313" key="4">
    <source>
        <dbReference type="Proteomes" id="UP000693970"/>
    </source>
</evidence>
<dbReference type="GO" id="GO:0016316">
    <property type="term" value="F:phosphatidylinositol-3,4-bisphosphate 4-phosphatase activity"/>
    <property type="evidence" value="ECO:0007669"/>
    <property type="project" value="InterPro"/>
</dbReference>
<dbReference type="InterPro" id="IPR039034">
    <property type="entry name" value="INPP4"/>
</dbReference>
<dbReference type="PANTHER" id="PTHR12187">
    <property type="entry name" value="AGAP000124-PA"/>
    <property type="match status" value="1"/>
</dbReference>
<protein>
    <submittedName>
        <fullName evidence="3">Uncharacterized protein</fullName>
    </submittedName>
</protein>
<keyword evidence="4" id="KW-1185">Reference proteome</keyword>
<gene>
    <name evidence="3" type="ORF">IV203_030224</name>
</gene>
<sequence>MSSVVPSSSYALGAPPRNTGIEVVSGATFNNASVANPISTLEKQYAFPLGQRLVLGVQVNAACCLEGGVETILKQLKGQQQGMASVSPLNIQQPHHNSTNNVPGLAFGDREDSTTIGNGGDLDAFSFLNEEDAYARSGADTSMTASSSSSRQRQGIGGFLKKMAVNTGAQLERSMQNLAVKMDQGKNPDLVRAALYDPVTLELLDVTETRPLPSFENRSDIRFELPLIVPGARRQQNVLIKVWIQSGAALLQSTKAAKNYLLGSALVDCMKLVVPGISAVTLSSALVVGGQIQLCALPDPKFSQGLTRGWSLTDPDMSGYSSTLNHLPLDQSYIFPGKQPHHWLIANERATESTVTLPIATAIMDLAAKATERSLNHAESIAGILKENRHDYKDTEHKATCTLGVVGVVPVRVASATAATITVAWRRPDSIFELEIVANEPLPISQPNTVAGFPVVKSTFYPKLVTENVLPSILEAYGGRMPSSGFLLGGLHFCIALQTSSDQEAVVELWETVIGLESFIGNGASNGSNTIQVPLHKHKEQMGHLLMQIQLTLPQAAQQAVSPGTQMNPSTNVSSDGGLVSLVGLDSLLDGVRPCFDCPQTSNGTTSLRDQQLNTMGYFFTTQYMEQQLSLRKAAAEAFQERFSRYKQALMQPEKVPAHSLKTPKNFRPSSSRSTALLSGIPFNVHVASLNVNVMDAMHPKQVVAAEYPGASFHNVTCGAPSDHARGFGNIMPNGTNINVSGGLRRLEAKRMECAIHLQQAQSLLIAGVGNYLSDARRTGSVNHIPARHAEIQRLRWRVFECVQNLHHITWMCAVRRANVFSQSLGLAVTSYLASVSDRSKCAAGWPDLWRRHGFMVCFEGLLSAAGKELGMIEDASVAIAMLRMVRIVLMPDNGIPSKAVYVPSSPFLKWVNIFPTGEGQDRRFLVQLGVDPGFYAERVPAPLQSNNAVQLFPLLYEVGVDVRQWGAHKGANIMRNGQRNPQEQVTGGLVEDEDDDVGVVDEDVLVALNYEALRKMNCYAHAISPQDVLLDKVQNAASALFSSDAERGGNRDDSLPVHPSLSTLHAHVLSSAGKMNHSILDEAATIAQQLGGGGLVFCKSGKDRTAMHVTYKQAQFAARYRDNNDDAAILEDATLIRIHGTRLPICEKNVGQSKYAFNSLQVKFMPDALKPPMSTLAGCLKGGEIFRGGGIES</sequence>
<dbReference type="OrthoDB" id="159395at2759"/>
<dbReference type="GO" id="GO:0005737">
    <property type="term" value="C:cytoplasm"/>
    <property type="evidence" value="ECO:0007669"/>
    <property type="project" value="TreeGrafter"/>
</dbReference>
<dbReference type="AlphaFoldDB" id="A0A9K3LS59"/>
<reference evidence="3" key="2">
    <citation type="submission" date="2021-04" db="EMBL/GenBank/DDBJ databases">
        <authorList>
            <person name="Podell S."/>
        </authorList>
    </citation>
    <scope>NUCLEOTIDE SEQUENCE</scope>
    <source>
        <strain evidence="3">Hildebrandi</strain>
    </source>
</reference>
<proteinExistence type="predicted"/>
<name>A0A9K3LS59_9STRA</name>
<dbReference type="PANTHER" id="PTHR12187:SF11">
    <property type="entry name" value="PHOSPHATIDYLINOSITOL-3,4-BISPHOSPHATE 4-PHOSPHATASE"/>
    <property type="match status" value="1"/>
</dbReference>
<comment type="caution">
    <text evidence="3">The sequence shown here is derived from an EMBL/GenBank/DDBJ whole genome shotgun (WGS) entry which is preliminary data.</text>
</comment>
<evidence type="ECO:0000313" key="3">
    <source>
        <dbReference type="EMBL" id="KAG7367553.1"/>
    </source>
</evidence>